<dbReference type="GO" id="GO:0000455">
    <property type="term" value="P:enzyme-directed rRNA pseudouridine synthesis"/>
    <property type="evidence" value="ECO:0007669"/>
    <property type="project" value="UniProtKB-ARBA"/>
</dbReference>
<dbReference type="InterPro" id="IPR006225">
    <property type="entry name" value="PsdUridine_synth_RluC/D"/>
</dbReference>
<keyword evidence="10" id="KW-1185">Reference proteome</keyword>
<keyword evidence="3 6" id="KW-0413">Isomerase</keyword>
<dbReference type="InterPro" id="IPR006145">
    <property type="entry name" value="PsdUridine_synth_RsuA/RluA"/>
</dbReference>
<accession>A0A7X2TFD0</accession>
<evidence type="ECO:0000256" key="1">
    <source>
        <dbReference type="ARBA" id="ARBA00000073"/>
    </source>
</evidence>
<dbReference type="EC" id="5.4.99.-" evidence="6"/>
<evidence type="ECO:0000256" key="4">
    <source>
        <dbReference type="PIRSR" id="PIRSR606225-1"/>
    </source>
</evidence>
<dbReference type="InterPro" id="IPR036986">
    <property type="entry name" value="S4_RNA-bd_sf"/>
</dbReference>
<comment type="caution">
    <text evidence="9">The sequence shown here is derived from an EMBL/GenBank/DDBJ whole genome shotgun (WGS) entry which is preliminary data.</text>
</comment>
<dbReference type="CDD" id="cd02869">
    <property type="entry name" value="PseudoU_synth_RluA_like"/>
    <property type="match status" value="1"/>
</dbReference>
<evidence type="ECO:0000256" key="6">
    <source>
        <dbReference type="RuleBase" id="RU362028"/>
    </source>
</evidence>
<sequence length="356" mass="40910">MVAMKKKSGSHPVRAKASKKTAAKTAKKTRQKTEKKQAAKYPAVRYTYSWVIPHSTVLLDFLLSKIPLSRNSVKKLLHDRKVLVNGKPVTQFDYPLAKDDEVKIAKNPVRMENTVRLGKKKTIESPLIPMIIYEDDQFLVINKPNGLLSVESDKERLCAYSYACDYLRMKGASNRPYILHRIDKETSGVLVFAKDIRVHSMLRMHWNEDITLREYYAVVNGTLEEKKGRLVHYLAENENNIVYITKNKKKGKKAITNYEVVKENEEYSLLKVTIETGRKNQIRVQMASIGHPIVGDDKYGDGKTPFARLGLHASELDFVHPETHETMKMKAPVPDEFYRLFDQKKPALKPEQPVRK</sequence>
<dbReference type="AlphaFoldDB" id="A0A7X2TFD0"/>
<dbReference type="Pfam" id="PF00849">
    <property type="entry name" value="PseudoU_synth_2"/>
    <property type="match status" value="1"/>
</dbReference>
<comment type="function">
    <text evidence="6">Responsible for synthesis of pseudouridine from uracil.</text>
</comment>
<dbReference type="InterPro" id="IPR020103">
    <property type="entry name" value="PsdUridine_synth_cat_dom_sf"/>
</dbReference>
<comment type="catalytic activity">
    <reaction evidence="1 6">
        <text>a uridine in RNA = a pseudouridine in RNA</text>
        <dbReference type="Rhea" id="RHEA:48348"/>
        <dbReference type="Rhea" id="RHEA-COMP:12068"/>
        <dbReference type="Rhea" id="RHEA-COMP:12069"/>
        <dbReference type="ChEBI" id="CHEBI:65314"/>
        <dbReference type="ChEBI" id="CHEBI:65315"/>
    </reaction>
</comment>
<dbReference type="SUPFAM" id="SSF55174">
    <property type="entry name" value="Alpha-L RNA-binding motif"/>
    <property type="match status" value="1"/>
</dbReference>
<evidence type="ECO:0000256" key="7">
    <source>
        <dbReference type="SAM" id="MobiDB-lite"/>
    </source>
</evidence>
<evidence type="ECO:0000256" key="3">
    <source>
        <dbReference type="ARBA" id="ARBA00023235"/>
    </source>
</evidence>
<dbReference type="NCBIfam" id="TIGR00005">
    <property type="entry name" value="rluA_subfam"/>
    <property type="match status" value="1"/>
</dbReference>
<dbReference type="PANTHER" id="PTHR21600">
    <property type="entry name" value="MITOCHONDRIAL RNA PSEUDOURIDINE SYNTHASE"/>
    <property type="match status" value="1"/>
</dbReference>
<feature type="active site" evidence="4">
    <location>
        <position position="183"/>
    </location>
</feature>
<dbReference type="PROSITE" id="PS01129">
    <property type="entry name" value="PSI_RLU"/>
    <property type="match status" value="1"/>
</dbReference>
<dbReference type="InterPro" id="IPR006224">
    <property type="entry name" value="PsdUridine_synth_RluA-like_CS"/>
</dbReference>
<dbReference type="GO" id="GO:0120159">
    <property type="term" value="F:rRNA pseudouridine synthase activity"/>
    <property type="evidence" value="ECO:0007669"/>
    <property type="project" value="UniProtKB-ARBA"/>
</dbReference>
<dbReference type="PANTHER" id="PTHR21600:SF44">
    <property type="entry name" value="RIBOSOMAL LARGE SUBUNIT PSEUDOURIDINE SYNTHASE D"/>
    <property type="match status" value="1"/>
</dbReference>
<feature type="region of interest" description="Disordered" evidence="7">
    <location>
        <begin position="1"/>
        <end position="36"/>
    </location>
</feature>
<evidence type="ECO:0000313" key="10">
    <source>
        <dbReference type="Proteomes" id="UP000461880"/>
    </source>
</evidence>
<dbReference type="PROSITE" id="PS50889">
    <property type="entry name" value="S4"/>
    <property type="match status" value="1"/>
</dbReference>
<evidence type="ECO:0000256" key="2">
    <source>
        <dbReference type="ARBA" id="ARBA00010876"/>
    </source>
</evidence>
<reference evidence="9 10" key="1">
    <citation type="submission" date="2019-08" db="EMBL/GenBank/DDBJ databases">
        <title>In-depth cultivation of the pig gut microbiome towards novel bacterial diversity and tailored functional studies.</title>
        <authorList>
            <person name="Wylensek D."/>
            <person name="Hitch T.C.A."/>
            <person name="Clavel T."/>
        </authorList>
    </citation>
    <scope>NUCLEOTIDE SEQUENCE [LARGE SCALE GENOMIC DNA]</scope>
    <source>
        <strain evidence="9 10">Oil+RF-744-GAM-WT-6</strain>
    </source>
</reference>
<feature type="compositionally biased region" description="Basic residues" evidence="7">
    <location>
        <begin position="1"/>
        <end position="30"/>
    </location>
</feature>
<dbReference type="CDD" id="cd00165">
    <property type="entry name" value="S4"/>
    <property type="match status" value="1"/>
</dbReference>
<name>A0A7X2TFD0_9FIRM</name>
<dbReference type="Gene3D" id="3.10.290.10">
    <property type="entry name" value="RNA-binding S4 domain"/>
    <property type="match status" value="1"/>
</dbReference>
<comment type="similarity">
    <text evidence="2 6">Belongs to the pseudouridine synthase RluA family.</text>
</comment>
<feature type="domain" description="RNA-binding S4" evidence="8">
    <location>
        <begin position="57"/>
        <end position="123"/>
    </location>
</feature>
<gene>
    <name evidence="9" type="ORF">FYJ51_03965</name>
</gene>
<dbReference type="InterPro" id="IPR050188">
    <property type="entry name" value="RluA_PseudoU_synthase"/>
</dbReference>
<dbReference type="InterPro" id="IPR002942">
    <property type="entry name" value="S4_RNA-bd"/>
</dbReference>
<dbReference type="SUPFAM" id="SSF55120">
    <property type="entry name" value="Pseudouridine synthase"/>
    <property type="match status" value="1"/>
</dbReference>
<evidence type="ECO:0000256" key="5">
    <source>
        <dbReference type="PROSITE-ProRule" id="PRU00182"/>
    </source>
</evidence>
<dbReference type="EMBL" id="VUMN01000006">
    <property type="protein sequence ID" value="MSS58055.1"/>
    <property type="molecule type" value="Genomic_DNA"/>
</dbReference>
<organism evidence="9 10">
    <name type="scientific">Stecheria intestinalis</name>
    <dbReference type="NCBI Taxonomy" id="2606630"/>
    <lineage>
        <taxon>Bacteria</taxon>
        <taxon>Bacillati</taxon>
        <taxon>Bacillota</taxon>
        <taxon>Erysipelotrichia</taxon>
        <taxon>Erysipelotrichales</taxon>
        <taxon>Erysipelotrichaceae</taxon>
        <taxon>Stecheria</taxon>
    </lineage>
</organism>
<dbReference type="Proteomes" id="UP000461880">
    <property type="component" value="Unassembled WGS sequence"/>
</dbReference>
<protein>
    <recommendedName>
        <fullName evidence="6">Pseudouridine synthase</fullName>
        <ecNumber evidence="6">5.4.99.-</ecNumber>
    </recommendedName>
</protein>
<evidence type="ECO:0000313" key="9">
    <source>
        <dbReference type="EMBL" id="MSS58055.1"/>
    </source>
</evidence>
<proteinExistence type="inferred from homology"/>
<dbReference type="SMART" id="SM00363">
    <property type="entry name" value="S4"/>
    <property type="match status" value="1"/>
</dbReference>
<dbReference type="Gene3D" id="3.30.2350.10">
    <property type="entry name" value="Pseudouridine synthase"/>
    <property type="match status" value="1"/>
</dbReference>
<keyword evidence="5" id="KW-0694">RNA-binding</keyword>
<evidence type="ECO:0000259" key="8">
    <source>
        <dbReference type="SMART" id="SM00363"/>
    </source>
</evidence>
<dbReference type="GO" id="GO:0003723">
    <property type="term" value="F:RNA binding"/>
    <property type="evidence" value="ECO:0007669"/>
    <property type="project" value="UniProtKB-KW"/>
</dbReference>